<evidence type="ECO:0000256" key="6">
    <source>
        <dbReference type="ARBA" id="ARBA00023136"/>
    </source>
</evidence>
<feature type="transmembrane region" description="Helical" evidence="8">
    <location>
        <begin position="353"/>
        <end position="373"/>
    </location>
</feature>
<feature type="transmembrane region" description="Helical" evidence="8">
    <location>
        <begin position="208"/>
        <end position="229"/>
    </location>
</feature>
<keyword evidence="5 8" id="KW-1133">Transmembrane helix</keyword>
<feature type="domain" description="Major facilitator superfamily (MFS) profile" evidence="9">
    <location>
        <begin position="84"/>
        <end position="472"/>
    </location>
</feature>
<dbReference type="PANTHER" id="PTHR23514:SF3">
    <property type="entry name" value="BYPASS OF STOP CODON PROTEIN 6"/>
    <property type="match status" value="1"/>
</dbReference>
<evidence type="ECO:0000256" key="1">
    <source>
        <dbReference type="ARBA" id="ARBA00004127"/>
    </source>
</evidence>
<comment type="similarity">
    <text evidence="2">Belongs to the major facilitator superfamily.</text>
</comment>
<evidence type="ECO:0000256" key="5">
    <source>
        <dbReference type="ARBA" id="ARBA00022989"/>
    </source>
</evidence>
<evidence type="ECO:0000256" key="3">
    <source>
        <dbReference type="ARBA" id="ARBA00022448"/>
    </source>
</evidence>
<feature type="transmembrane region" description="Helical" evidence="8">
    <location>
        <begin position="235"/>
        <end position="259"/>
    </location>
</feature>
<keyword evidence="4 8" id="KW-0812">Transmembrane</keyword>
<dbReference type="GO" id="GO:0022857">
    <property type="term" value="F:transmembrane transporter activity"/>
    <property type="evidence" value="ECO:0007669"/>
    <property type="project" value="InterPro"/>
</dbReference>
<keyword evidence="6 8" id="KW-0472">Membrane</keyword>
<reference evidence="10" key="1">
    <citation type="submission" date="2021-05" db="EMBL/GenBank/DDBJ databases">
        <authorList>
            <person name="Khan N."/>
        </authorList>
    </citation>
    <scope>NUCLEOTIDE SEQUENCE</scope>
</reference>
<feature type="transmembrane region" description="Helical" evidence="8">
    <location>
        <begin position="173"/>
        <end position="196"/>
    </location>
</feature>
<evidence type="ECO:0000256" key="2">
    <source>
        <dbReference type="ARBA" id="ARBA00008335"/>
    </source>
</evidence>
<dbReference type="Pfam" id="PF07690">
    <property type="entry name" value="MFS_1"/>
    <property type="match status" value="1"/>
</dbReference>
<evidence type="ECO:0000313" key="10">
    <source>
        <dbReference type="EMBL" id="CAG7556277.1"/>
    </source>
</evidence>
<dbReference type="Proteomes" id="UP000693738">
    <property type="component" value="Unassembled WGS sequence"/>
</dbReference>
<keyword evidence="3" id="KW-0813">Transport</keyword>
<feature type="transmembrane region" description="Helical" evidence="8">
    <location>
        <begin position="291"/>
        <end position="314"/>
    </location>
</feature>
<dbReference type="PANTHER" id="PTHR23514">
    <property type="entry name" value="BYPASS OF STOP CODON PROTEIN 6"/>
    <property type="match status" value="1"/>
</dbReference>
<gene>
    <name evidence="10" type="ORF">FEQUK3_LOCUS1991</name>
</gene>
<feature type="transmembrane region" description="Helical" evidence="8">
    <location>
        <begin position="326"/>
        <end position="346"/>
    </location>
</feature>
<dbReference type="InterPro" id="IPR011701">
    <property type="entry name" value="MFS"/>
</dbReference>
<feature type="transmembrane region" description="Helical" evidence="8">
    <location>
        <begin position="89"/>
        <end position="109"/>
    </location>
</feature>
<dbReference type="PROSITE" id="PS50850">
    <property type="entry name" value="MFS"/>
    <property type="match status" value="1"/>
</dbReference>
<organism evidence="10 11">
    <name type="scientific">Fusarium equiseti</name>
    <name type="common">Fusarium scirpi</name>
    <dbReference type="NCBI Taxonomy" id="61235"/>
    <lineage>
        <taxon>Eukaryota</taxon>
        <taxon>Fungi</taxon>
        <taxon>Dikarya</taxon>
        <taxon>Ascomycota</taxon>
        <taxon>Pezizomycotina</taxon>
        <taxon>Sordariomycetes</taxon>
        <taxon>Hypocreomycetidae</taxon>
        <taxon>Hypocreales</taxon>
        <taxon>Nectriaceae</taxon>
        <taxon>Fusarium</taxon>
        <taxon>Fusarium incarnatum-equiseti species complex</taxon>
    </lineage>
</organism>
<evidence type="ECO:0000256" key="4">
    <source>
        <dbReference type="ARBA" id="ARBA00022692"/>
    </source>
</evidence>
<dbReference type="InterPro" id="IPR051788">
    <property type="entry name" value="MFS_Transporter"/>
</dbReference>
<name>A0A8J2IIZ8_FUSEQ</name>
<accession>A0A8J2IIZ8</accession>
<dbReference type="FunFam" id="1.20.1250.20:FF:000286">
    <property type="entry name" value="MFS efflux transporter"/>
    <property type="match status" value="1"/>
</dbReference>
<evidence type="ECO:0000256" key="8">
    <source>
        <dbReference type="SAM" id="Phobius"/>
    </source>
</evidence>
<dbReference type="FunFam" id="1.20.1250.20:FF:000308">
    <property type="entry name" value="MFS efflux transporter"/>
    <property type="match status" value="1"/>
</dbReference>
<feature type="transmembrane region" description="Helical" evidence="8">
    <location>
        <begin position="379"/>
        <end position="405"/>
    </location>
</feature>
<dbReference type="GO" id="GO:0016020">
    <property type="term" value="C:membrane"/>
    <property type="evidence" value="ECO:0007669"/>
    <property type="project" value="TreeGrafter"/>
</dbReference>
<protein>
    <recommendedName>
        <fullName evidence="9">Major facilitator superfamily (MFS) profile domain-containing protein</fullName>
    </recommendedName>
</protein>
<dbReference type="InterPro" id="IPR020846">
    <property type="entry name" value="MFS_dom"/>
</dbReference>
<feature type="transmembrane region" description="Helical" evidence="8">
    <location>
        <begin position="149"/>
        <end position="167"/>
    </location>
</feature>
<sequence length="473" mass="50980">MTASSTATIGSYELTSRAINEPPVAAARESSRGSDFFDESRRLGSHPGGDFSDGSGSGLESMTAQTAPVELAESWKYPRENMFKTGATFWSLLTSGANDAAYGALIPYLEEYYNLSYIVVSLIFLSPFVGYIFAAVLNNTLHRRIGQRGIGITCGLCHIVAYIIIAIHPPYPVLVLAYALAGFGNGIGDAAWNAWVGNLDKANETLGFLHAFYGVGGVISPLIATNMIAKADLPWYTFYYVMIGLAVIELITCSWAFWANGPEVYRQTMDASNEDNQGMKEALFKLPFARVTWLCAAFLLCYVGVEVSVGGWIVQFMIRVRKAENYPAGMTSMGFWLGLAVGRAILGFVTPRLGVKVAVSLYLPAAMAMQLIFWLVPSFYVSAITVAFQGFFLGPLFPAVVVATTKMLPKHLHVSTIGFAAAFGGSGAAILPFAVGAIAQAKGVKTLQPIILAFLSALLGLWLCLPRIGKKKD</sequence>
<dbReference type="AlphaFoldDB" id="A0A8J2IIZ8"/>
<feature type="transmembrane region" description="Helical" evidence="8">
    <location>
        <begin position="417"/>
        <end position="441"/>
    </location>
</feature>
<proteinExistence type="inferred from homology"/>
<comment type="caution">
    <text evidence="10">The sequence shown here is derived from an EMBL/GenBank/DDBJ whole genome shotgun (WGS) entry which is preliminary data.</text>
</comment>
<evidence type="ECO:0000256" key="7">
    <source>
        <dbReference type="SAM" id="MobiDB-lite"/>
    </source>
</evidence>
<evidence type="ECO:0000313" key="11">
    <source>
        <dbReference type="Proteomes" id="UP000693738"/>
    </source>
</evidence>
<evidence type="ECO:0000259" key="9">
    <source>
        <dbReference type="PROSITE" id="PS50850"/>
    </source>
</evidence>
<comment type="subcellular location">
    <subcellularLocation>
        <location evidence="1">Endomembrane system</location>
        <topology evidence="1">Multi-pass membrane protein</topology>
    </subcellularLocation>
</comment>
<feature type="region of interest" description="Disordered" evidence="7">
    <location>
        <begin position="20"/>
        <end position="61"/>
    </location>
</feature>
<feature type="transmembrane region" description="Helical" evidence="8">
    <location>
        <begin position="447"/>
        <end position="465"/>
    </location>
</feature>
<feature type="transmembrane region" description="Helical" evidence="8">
    <location>
        <begin position="115"/>
        <end position="137"/>
    </location>
</feature>
<dbReference type="GO" id="GO:0012505">
    <property type="term" value="C:endomembrane system"/>
    <property type="evidence" value="ECO:0007669"/>
    <property type="project" value="UniProtKB-SubCell"/>
</dbReference>
<dbReference type="EMBL" id="CAJSTJ010000088">
    <property type="protein sequence ID" value="CAG7556277.1"/>
    <property type="molecule type" value="Genomic_DNA"/>
</dbReference>